<dbReference type="Pfam" id="PF01494">
    <property type="entry name" value="FAD_binding_3"/>
    <property type="match status" value="1"/>
</dbReference>
<evidence type="ECO:0000256" key="4">
    <source>
        <dbReference type="ARBA" id="ARBA00023002"/>
    </source>
</evidence>
<dbReference type="InterPro" id="IPR002938">
    <property type="entry name" value="FAD-bd"/>
</dbReference>
<evidence type="ECO:0000313" key="7">
    <source>
        <dbReference type="EMBL" id="KAK3210212.1"/>
    </source>
</evidence>
<keyword evidence="8" id="KW-1185">Reference proteome</keyword>
<dbReference type="AlphaFoldDB" id="A0AAN6LZ91"/>
<dbReference type="SUPFAM" id="SSF54373">
    <property type="entry name" value="FAD-linked reductases, C-terminal domain"/>
    <property type="match status" value="1"/>
</dbReference>
<evidence type="ECO:0000313" key="8">
    <source>
        <dbReference type="Proteomes" id="UP001280581"/>
    </source>
</evidence>
<protein>
    <recommendedName>
        <fullName evidence="6">FAD-binding domain-containing protein</fullName>
    </recommendedName>
</protein>
<sequence>MSGLNTKTSEPSKLRIGIAGAGIAGLTTAIALQKHPGIDVQIYERASKLEEIGASIALGPNGMKTLDRLGVENALSDEIAFKNLQTRQPHIYRHWKTNEVVSADKPQTHLADRHLTARFYRVHLHQALQAHVCPTKIHLSKAFDTVDLDKSTGELTISFTDGTTATADILLGADGIHSPVRRQFVPSANTKWTGWVTFRSVFPIAHVSHISDLPEEAAHFWGPDRTLFLSKLGKGLYTIVGSYQADPDAPDAQYKDAVWNQEGDVNVLREYYKDWSPIVRAVIDAVPYTRIYPNVAAHGLDSWVLGGGRVTLLGDAAHAHGGAFAAGGSLAIDDAWAFAASLFHVFPMDAERVPTEGELAKALHIYDQTRRPHTDRVLHAVHSGNKAKVVRLGKLESDEELRARMGRREDVTWLHEHDVVAAFKAVVENASGVSQIEAKLEREFDDI</sequence>
<reference evidence="7 8" key="1">
    <citation type="submission" date="2021-02" db="EMBL/GenBank/DDBJ databases">
        <title>Genome assembly of Pseudopithomyces chartarum.</title>
        <authorList>
            <person name="Jauregui R."/>
            <person name="Singh J."/>
            <person name="Voisey C."/>
        </authorList>
    </citation>
    <scope>NUCLEOTIDE SEQUENCE [LARGE SCALE GENOMIC DNA]</scope>
    <source>
        <strain evidence="7 8">AGR01</strain>
    </source>
</reference>
<dbReference type="GO" id="GO:0071949">
    <property type="term" value="F:FAD binding"/>
    <property type="evidence" value="ECO:0007669"/>
    <property type="project" value="InterPro"/>
</dbReference>
<dbReference type="InterPro" id="IPR050493">
    <property type="entry name" value="FAD-dep_Monooxygenase_BioMet"/>
</dbReference>
<dbReference type="EMBL" id="WVTA01000005">
    <property type="protein sequence ID" value="KAK3210212.1"/>
    <property type="molecule type" value="Genomic_DNA"/>
</dbReference>
<proteinExistence type="inferred from homology"/>
<dbReference type="SUPFAM" id="SSF51905">
    <property type="entry name" value="FAD/NAD(P)-binding domain"/>
    <property type="match status" value="1"/>
</dbReference>
<keyword evidence="5" id="KW-0503">Monooxygenase</keyword>
<evidence type="ECO:0000256" key="5">
    <source>
        <dbReference type="ARBA" id="ARBA00023033"/>
    </source>
</evidence>
<dbReference type="Proteomes" id="UP001280581">
    <property type="component" value="Unassembled WGS sequence"/>
</dbReference>
<evidence type="ECO:0000256" key="3">
    <source>
        <dbReference type="ARBA" id="ARBA00022827"/>
    </source>
</evidence>
<dbReference type="Gene3D" id="3.50.50.60">
    <property type="entry name" value="FAD/NAD(P)-binding domain"/>
    <property type="match status" value="1"/>
</dbReference>
<accession>A0AAN6LZ91</accession>
<name>A0AAN6LZ91_9PLEO</name>
<feature type="domain" description="FAD-binding" evidence="6">
    <location>
        <begin position="16"/>
        <end position="184"/>
    </location>
</feature>
<evidence type="ECO:0000256" key="2">
    <source>
        <dbReference type="ARBA" id="ARBA00022630"/>
    </source>
</evidence>
<comment type="caution">
    <text evidence="7">The sequence shown here is derived from an EMBL/GenBank/DDBJ whole genome shotgun (WGS) entry which is preliminary data.</text>
</comment>
<dbReference type="PRINTS" id="PR00420">
    <property type="entry name" value="RNGMNOXGNASE"/>
</dbReference>
<organism evidence="7 8">
    <name type="scientific">Pseudopithomyces chartarum</name>
    <dbReference type="NCBI Taxonomy" id="1892770"/>
    <lineage>
        <taxon>Eukaryota</taxon>
        <taxon>Fungi</taxon>
        <taxon>Dikarya</taxon>
        <taxon>Ascomycota</taxon>
        <taxon>Pezizomycotina</taxon>
        <taxon>Dothideomycetes</taxon>
        <taxon>Pleosporomycetidae</taxon>
        <taxon>Pleosporales</taxon>
        <taxon>Massarineae</taxon>
        <taxon>Didymosphaeriaceae</taxon>
        <taxon>Pseudopithomyces</taxon>
    </lineage>
</organism>
<evidence type="ECO:0000256" key="1">
    <source>
        <dbReference type="ARBA" id="ARBA00007992"/>
    </source>
</evidence>
<comment type="similarity">
    <text evidence="1">Belongs to the paxM FAD-dependent monooxygenase family.</text>
</comment>
<keyword evidence="4" id="KW-0560">Oxidoreductase</keyword>
<dbReference type="PANTHER" id="PTHR13789">
    <property type="entry name" value="MONOOXYGENASE"/>
    <property type="match status" value="1"/>
</dbReference>
<keyword evidence="2" id="KW-0285">Flavoprotein</keyword>
<gene>
    <name evidence="7" type="ORF">GRF29_44g2014383</name>
</gene>
<dbReference type="InterPro" id="IPR036188">
    <property type="entry name" value="FAD/NAD-bd_sf"/>
</dbReference>
<dbReference type="GO" id="GO:0004497">
    <property type="term" value="F:monooxygenase activity"/>
    <property type="evidence" value="ECO:0007669"/>
    <property type="project" value="UniProtKB-KW"/>
</dbReference>
<keyword evidence="3" id="KW-0274">FAD</keyword>
<evidence type="ECO:0000259" key="6">
    <source>
        <dbReference type="Pfam" id="PF01494"/>
    </source>
</evidence>
<dbReference type="PANTHER" id="PTHR13789:SF309">
    <property type="entry name" value="PUTATIVE (AFU_ORTHOLOGUE AFUA_6G14510)-RELATED"/>
    <property type="match status" value="1"/>
</dbReference>